<evidence type="ECO:0000256" key="1">
    <source>
        <dbReference type="ARBA" id="ARBA00004613"/>
    </source>
</evidence>
<dbReference type="GO" id="GO:0005576">
    <property type="term" value="C:extracellular region"/>
    <property type="evidence" value="ECO:0007669"/>
    <property type="project" value="UniProtKB-SubCell"/>
</dbReference>
<comment type="similarity">
    <text evidence="2 5">Belongs to the RxLR effector family.</text>
</comment>
<evidence type="ECO:0000256" key="5">
    <source>
        <dbReference type="RuleBase" id="RU367124"/>
    </source>
</evidence>
<sequence length="128" mass="14743">MRLSLFFVAIAASFLFTSQAFSATMDNNQAKIATLASPADPNERLLRVHPRVEEEDDSEDDSEERNYWKYFSRTDKDDLIAHAKNLGFDLKASFKDTSIFNRLSSDHQWAYINKLNEIKKNTSLPRPP</sequence>
<dbReference type="AlphaFoldDB" id="A0A225W320"/>
<dbReference type="Pfam" id="PF16810">
    <property type="entry name" value="RXLR"/>
    <property type="match status" value="1"/>
</dbReference>
<feature type="chain" id="PRO_5028504638" description="RxLR effector protein" evidence="5">
    <location>
        <begin position="21"/>
        <end position="128"/>
    </location>
</feature>
<evidence type="ECO:0000256" key="4">
    <source>
        <dbReference type="ARBA" id="ARBA00022729"/>
    </source>
</evidence>
<dbReference type="OrthoDB" id="95103at2759"/>
<keyword evidence="8" id="KW-1185">Reference proteome</keyword>
<accession>A0A225W320</accession>
<comment type="domain">
    <text evidence="5">The RxLR-dEER motif acts to carry the protein into the host cell cytoplasm through binding to cell surface phosphatidylinositol-3-phosphate.</text>
</comment>
<protein>
    <recommendedName>
        <fullName evidence="5">RxLR effector protein</fullName>
    </recommendedName>
</protein>
<evidence type="ECO:0000256" key="6">
    <source>
        <dbReference type="SAM" id="MobiDB-lite"/>
    </source>
</evidence>
<reference evidence="8" key="1">
    <citation type="submission" date="2017-03" db="EMBL/GenBank/DDBJ databases">
        <title>Phytopthora megakarya and P. palmivora, two closely related causual agents of cacao black pod achieved similar genome size and gene model numbers by different mechanisms.</title>
        <authorList>
            <person name="Ali S."/>
            <person name="Shao J."/>
            <person name="Larry D.J."/>
            <person name="Kronmiller B."/>
            <person name="Shen D."/>
            <person name="Strem M.D."/>
            <person name="Melnick R.L."/>
            <person name="Guiltinan M.J."/>
            <person name="Tyler B.M."/>
            <person name="Meinhardt L.W."/>
            <person name="Bailey B.A."/>
        </authorList>
    </citation>
    <scope>NUCLEOTIDE SEQUENCE [LARGE SCALE GENOMIC DNA]</scope>
    <source>
        <strain evidence="8">zdho120</strain>
    </source>
</reference>
<name>A0A225W320_9STRA</name>
<feature type="compositionally biased region" description="Basic and acidic residues" evidence="6">
    <location>
        <begin position="43"/>
        <end position="52"/>
    </location>
</feature>
<comment type="function">
    <text evidence="5">Effector that suppresses plant defense responses during pathogen infection.</text>
</comment>
<evidence type="ECO:0000313" key="7">
    <source>
        <dbReference type="EMBL" id="OWZ11407.1"/>
    </source>
</evidence>
<proteinExistence type="inferred from homology"/>
<gene>
    <name evidence="7" type="ORF">PHMEG_00015579</name>
</gene>
<dbReference type="EMBL" id="NBNE01002134">
    <property type="protein sequence ID" value="OWZ11407.1"/>
    <property type="molecule type" value="Genomic_DNA"/>
</dbReference>
<keyword evidence="4 5" id="KW-0732">Signal</keyword>
<keyword evidence="3 5" id="KW-0964">Secreted</keyword>
<comment type="caution">
    <text evidence="7">The sequence shown here is derived from an EMBL/GenBank/DDBJ whole genome shotgun (WGS) entry which is preliminary data.</text>
</comment>
<dbReference type="Proteomes" id="UP000198211">
    <property type="component" value="Unassembled WGS sequence"/>
</dbReference>
<feature type="compositionally biased region" description="Acidic residues" evidence="6">
    <location>
        <begin position="53"/>
        <end position="63"/>
    </location>
</feature>
<evidence type="ECO:0000256" key="2">
    <source>
        <dbReference type="ARBA" id="ARBA00010400"/>
    </source>
</evidence>
<evidence type="ECO:0000313" key="8">
    <source>
        <dbReference type="Proteomes" id="UP000198211"/>
    </source>
</evidence>
<organism evidence="7 8">
    <name type="scientific">Phytophthora megakarya</name>
    <dbReference type="NCBI Taxonomy" id="4795"/>
    <lineage>
        <taxon>Eukaryota</taxon>
        <taxon>Sar</taxon>
        <taxon>Stramenopiles</taxon>
        <taxon>Oomycota</taxon>
        <taxon>Peronosporomycetes</taxon>
        <taxon>Peronosporales</taxon>
        <taxon>Peronosporaceae</taxon>
        <taxon>Phytophthora</taxon>
    </lineage>
</organism>
<comment type="subcellular location">
    <subcellularLocation>
        <location evidence="1 5">Secreted</location>
    </subcellularLocation>
</comment>
<feature type="region of interest" description="Disordered" evidence="6">
    <location>
        <begin position="43"/>
        <end position="64"/>
    </location>
</feature>
<evidence type="ECO:0000256" key="3">
    <source>
        <dbReference type="ARBA" id="ARBA00022525"/>
    </source>
</evidence>
<feature type="signal peptide" evidence="5">
    <location>
        <begin position="1"/>
        <end position="20"/>
    </location>
</feature>
<dbReference type="InterPro" id="IPR031825">
    <property type="entry name" value="RXLR"/>
</dbReference>